<feature type="region of interest" description="Disordered" evidence="3">
    <location>
        <begin position="1"/>
        <end position="220"/>
    </location>
</feature>
<proteinExistence type="predicted"/>
<dbReference type="Proteomes" id="UP000054937">
    <property type="component" value="Unassembled WGS sequence"/>
</dbReference>
<gene>
    <name evidence="4" type="ORF">PPERSA_08705</name>
</gene>
<dbReference type="PROSITE" id="PS51543">
    <property type="entry name" value="FYRC"/>
    <property type="match status" value="1"/>
</dbReference>
<keyword evidence="5" id="KW-1185">Reference proteome</keyword>
<evidence type="ECO:0000256" key="3">
    <source>
        <dbReference type="SAM" id="MobiDB-lite"/>
    </source>
</evidence>
<sequence>MRAKSEEKIDQTQTYNKRQQLKKNLEKNRRKQQQKQAQLEINKETNDKLNGQQNGNEDLLQLDSIFENSNNKTFQEQNQEQEEEDLIGDIIGNENNNNNNIVFESDDEGDNKDKNDKENSLALDDQEQDIFQKVQNMSDDEDDSEEEEKKRRKNKKQEKKKKKQHLDDSYSFDENQSEQSDDSEELYSENSDFSPNENRRKRGGKKRGPVDMRGEPQQRKYRKIILSKEEVDRIKYPYDAGNNLILISPGQIISDSGYHSKYNYFPIGYKCSRQYYSCVTKDEKTTYISEILKGKNKPLFKVTAEDNPNKPVTADSSSQCWKIIAEAAKKLNYGQKKVSISGPEMFGLQNQIIQQILEFQPGADKCSNYYANQINKSEGSQQGSFENEENENENAQSSESNQKE</sequence>
<name>A0A0V0R891_PSEPJ</name>
<protein>
    <recommendedName>
        <fullName evidence="6">FY-rich, C-terminal</fullName>
    </recommendedName>
</protein>
<dbReference type="AlphaFoldDB" id="A0A0V0R891"/>
<evidence type="ECO:0000313" key="5">
    <source>
        <dbReference type="Proteomes" id="UP000054937"/>
    </source>
</evidence>
<dbReference type="SMART" id="SM00541">
    <property type="entry name" value="FYRN"/>
    <property type="match status" value="1"/>
</dbReference>
<dbReference type="SMART" id="SM00542">
    <property type="entry name" value="FYRC"/>
    <property type="match status" value="1"/>
</dbReference>
<dbReference type="GO" id="GO:0005634">
    <property type="term" value="C:nucleus"/>
    <property type="evidence" value="ECO:0007669"/>
    <property type="project" value="UniProtKB-SubCell"/>
</dbReference>
<dbReference type="EMBL" id="LDAU01000024">
    <property type="protein sequence ID" value="KRX10710.1"/>
    <property type="molecule type" value="Genomic_DNA"/>
</dbReference>
<evidence type="ECO:0000256" key="2">
    <source>
        <dbReference type="ARBA" id="ARBA00023242"/>
    </source>
</evidence>
<feature type="region of interest" description="Disordered" evidence="3">
    <location>
        <begin position="377"/>
        <end position="404"/>
    </location>
</feature>
<dbReference type="InParanoid" id="A0A0V0R891"/>
<feature type="compositionally biased region" description="Acidic residues" evidence="3">
    <location>
        <begin position="175"/>
        <end position="187"/>
    </location>
</feature>
<dbReference type="OrthoDB" id="285793at2759"/>
<dbReference type="InterPro" id="IPR003888">
    <property type="entry name" value="FYrich_N"/>
</dbReference>
<reference evidence="4 5" key="1">
    <citation type="journal article" date="2015" name="Sci. Rep.">
        <title>Genome of the facultative scuticociliatosis pathogen Pseudocohnilembus persalinus provides insight into its virulence through horizontal gene transfer.</title>
        <authorList>
            <person name="Xiong J."/>
            <person name="Wang G."/>
            <person name="Cheng J."/>
            <person name="Tian M."/>
            <person name="Pan X."/>
            <person name="Warren A."/>
            <person name="Jiang C."/>
            <person name="Yuan D."/>
            <person name="Miao W."/>
        </authorList>
    </citation>
    <scope>NUCLEOTIDE SEQUENCE [LARGE SCALE GENOMIC DNA]</scope>
    <source>
        <strain evidence="4">36N120E</strain>
    </source>
</reference>
<feature type="compositionally biased region" description="Basic and acidic residues" evidence="3">
    <location>
        <begin position="1"/>
        <end position="10"/>
    </location>
</feature>
<dbReference type="PROSITE" id="PS51542">
    <property type="entry name" value="FYRN"/>
    <property type="match status" value="1"/>
</dbReference>
<dbReference type="Pfam" id="PF05965">
    <property type="entry name" value="FYRC"/>
    <property type="match status" value="1"/>
</dbReference>
<feature type="compositionally biased region" description="Basic and acidic residues" evidence="3">
    <location>
        <begin position="208"/>
        <end position="218"/>
    </location>
</feature>
<accession>A0A0V0R891</accession>
<organism evidence="4 5">
    <name type="scientific">Pseudocohnilembus persalinus</name>
    <name type="common">Ciliate</name>
    <dbReference type="NCBI Taxonomy" id="266149"/>
    <lineage>
        <taxon>Eukaryota</taxon>
        <taxon>Sar</taxon>
        <taxon>Alveolata</taxon>
        <taxon>Ciliophora</taxon>
        <taxon>Intramacronucleata</taxon>
        <taxon>Oligohymenophorea</taxon>
        <taxon>Scuticociliatia</taxon>
        <taxon>Philasterida</taxon>
        <taxon>Pseudocohnilembidae</taxon>
        <taxon>Pseudocohnilembus</taxon>
    </lineage>
</organism>
<dbReference type="Gene3D" id="3.30.160.360">
    <property type="match status" value="1"/>
</dbReference>
<evidence type="ECO:0000313" key="4">
    <source>
        <dbReference type="EMBL" id="KRX10710.1"/>
    </source>
</evidence>
<feature type="compositionally biased region" description="Low complexity" evidence="3">
    <location>
        <begin position="393"/>
        <end position="404"/>
    </location>
</feature>
<dbReference type="InterPro" id="IPR003889">
    <property type="entry name" value="FYrich_C"/>
</dbReference>
<keyword evidence="2" id="KW-0539">Nucleus</keyword>
<evidence type="ECO:0008006" key="6">
    <source>
        <dbReference type="Google" id="ProtNLM"/>
    </source>
</evidence>
<comment type="caution">
    <text evidence="4">The sequence shown here is derived from an EMBL/GenBank/DDBJ whole genome shotgun (WGS) entry which is preliminary data.</text>
</comment>
<feature type="compositionally biased region" description="Basic residues" evidence="3">
    <location>
        <begin position="150"/>
        <end position="164"/>
    </location>
</feature>
<evidence type="ECO:0000256" key="1">
    <source>
        <dbReference type="ARBA" id="ARBA00004123"/>
    </source>
</evidence>
<comment type="subcellular location">
    <subcellularLocation>
        <location evidence="1">Nucleus</location>
    </subcellularLocation>
</comment>
<dbReference type="Pfam" id="PF05964">
    <property type="entry name" value="FYRN"/>
    <property type="match status" value="1"/>
</dbReference>